<dbReference type="AlphaFoldDB" id="A0A392RBJ7"/>
<accession>A0A392RBJ7</accession>
<dbReference type="EMBL" id="LXQA010205928">
    <property type="protein sequence ID" value="MCI33629.1"/>
    <property type="molecule type" value="Genomic_DNA"/>
</dbReference>
<proteinExistence type="predicted"/>
<comment type="caution">
    <text evidence="1">The sequence shown here is derived from an EMBL/GenBank/DDBJ whole genome shotgun (WGS) entry which is preliminary data.</text>
</comment>
<dbReference type="Proteomes" id="UP000265520">
    <property type="component" value="Unassembled WGS sequence"/>
</dbReference>
<feature type="non-terminal residue" evidence="1">
    <location>
        <position position="73"/>
    </location>
</feature>
<evidence type="ECO:0000313" key="2">
    <source>
        <dbReference type="Proteomes" id="UP000265520"/>
    </source>
</evidence>
<evidence type="ECO:0000313" key="1">
    <source>
        <dbReference type="EMBL" id="MCI33629.1"/>
    </source>
</evidence>
<reference evidence="1 2" key="1">
    <citation type="journal article" date="2018" name="Front. Plant Sci.">
        <title>Red Clover (Trifolium pratense) and Zigzag Clover (T. medium) - A Picture of Genomic Similarities and Differences.</title>
        <authorList>
            <person name="Dluhosova J."/>
            <person name="Istvanek J."/>
            <person name="Nedelnik J."/>
            <person name="Repkova J."/>
        </authorList>
    </citation>
    <scope>NUCLEOTIDE SEQUENCE [LARGE SCALE GENOMIC DNA]</scope>
    <source>
        <strain evidence="2">cv. 10/8</strain>
        <tissue evidence="1">Leaf</tissue>
    </source>
</reference>
<organism evidence="1 2">
    <name type="scientific">Trifolium medium</name>
    <dbReference type="NCBI Taxonomy" id="97028"/>
    <lineage>
        <taxon>Eukaryota</taxon>
        <taxon>Viridiplantae</taxon>
        <taxon>Streptophyta</taxon>
        <taxon>Embryophyta</taxon>
        <taxon>Tracheophyta</taxon>
        <taxon>Spermatophyta</taxon>
        <taxon>Magnoliopsida</taxon>
        <taxon>eudicotyledons</taxon>
        <taxon>Gunneridae</taxon>
        <taxon>Pentapetalae</taxon>
        <taxon>rosids</taxon>
        <taxon>fabids</taxon>
        <taxon>Fabales</taxon>
        <taxon>Fabaceae</taxon>
        <taxon>Papilionoideae</taxon>
        <taxon>50 kb inversion clade</taxon>
        <taxon>NPAAA clade</taxon>
        <taxon>Hologalegina</taxon>
        <taxon>IRL clade</taxon>
        <taxon>Trifolieae</taxon>
        <taxon>Trifolium</taxon>
    </lineage>
</organism>
<name>A0A392RBJ7_9FABA</name>
<keyword evidence="2" id="KW-1185">Reference proteome</keyword>
<sequence length="73" mass="8505">MWIIENFGHNAVFFNGNLNWLAIHNYTPGTWFSLLNYLTLEQLIIVSLDLRTETYNMYTLPRGFAELPPAEPT</sequence>
<protein>
    <submittedName>
        <fullName evidence="1">F-box protein</fullName>
    </submittedName>
</protein>